<dbReference type="GO" id="GO:0008270">
    <property type="term" value="F:zinc ion binding"/>
    <property type="evidence" value="ECO:0007669"/>
    <property type="project" value="InterPro"/>
</dbReference>
<feature type="domain" description="Galactose-1-phosphate uridyl transferase N-terminal" evidence="5">
    <location>
        <begin position="8"/>
        <end position="185"/>
    </location>
</feature>
<protein>
    <recommendedName>
        <fullName evidence="5">Galactose-1-phosphate uridyl transferase N-terminal domain-containing protein</fullName>
    </recommendedName>
</protein>
<organism evidence="6 7">
    <name type="scientific">Stephania yunnanensis</name>
    <dbReference type="NCBI Taxonomy" id="152371"/>
    <lineage>
        <taxon>Eukaryota</taxon>
        <taxon>Viridiplantae</taxon>
        <taxon>Streptophyta</taxon>
        <taxon>Embryophyta</taxon>
        <taxon>Tracheophyta</taxon>
        <taxon>Spermatophyta</taxon>
        <taxon>Magnoliopsida</taxon>
        <taxon>Ranunculales</taxon>
        <taxon>Menispermaceae</taxon>
        <taxon>Menispermoideae</taxon>
        <taxon>Cissampelideae</taxon>
        <taxon>Stephania</taxon>
    </lineage>
</organism>
<dbReference type="PANTHER" id="PTHR42763">
    <property type="entry name" value="ADP-GLUCOSE PHOSPHORYLASE"/>
    <property type="match status" value="1"/>
</dbReference>
<evidence type="ECO:0000256" key="4">
    <source>
        <dbReference type="SAM" id="MobiDB-lite"/>
    </source>
</evidence>
<name>A0AAP0E3C7_9MAGN</name>
<dbReference type="Gene3D" id="3.30.428.10">
    <property type="entry name" value="HIT-like"/>
    <property type="match status" value="2"/>
</dbReference>
<dbReference type="EMBL" id="JBBNAF010000042">
    <property type="protein sequence ID" value="KAK9081923.1"/>
    <property type="molecule type" value="Genomic_DNA"/>
</dbReference>
<evidence type="ECO:0000313" key="6">
    <source>
        <dbReference type="EMBL" id="KAK9081923.1"/>
    </source>
</evidence>
<dbReference type="InterPro" id="IPR005849">
    <property type="entry name" value="GalP_Utransf_N"/>
</dbReference>
<accession>A0AAP0E3C7</accession>
<sequence>MASLSERTPEIRRDRVFNRHVILSPARARRPSDFKSKSPANPTPPSSTTQCPFCIGREHECAPEILRFPPNTPNWKIRVIENLYPALRRDQEHNFFTNPNPNLRLSSVGFGFHDVVIETPIHSLHLPDLSPIGVADVLLAYKTRIDQLRLHQSIKYIQVFKNHGATAGASMTHSHSQMIALPIVPPSVSSRLESMKAWFNETRKCGLCDIGSDEVSIDKSAHFVSVVPYAASFPFEIWIVPKAHCCHFHELDNEMAVDLGGLLKLMLLKLSKQLNDPPYNFMIHTSPLDIATSDLQFSHWFLQIVPQLTGIGGFEMGSGCYINPIFSEDATKVLREFVVGVGKPRFGGENHQTEGLRFAVDAATVRAVEGDDDDNGFGGGGGETGSEEDEGQRCGGSKTGTLRRAGDGESAREERGDGGCERIEETGVIGERSAGSERREEPGARKGARGGAPAAADERRDTCEGRGRTTAVVATSQHRRRCSSGGPATRRLRGVVRLWTGRHGNNTSDSGGGGREERGAGGERGDDGERREEPGVTGVRNGKRERREVRE</sequence>
<evidence type="ECO:0000256" key="3">
    <source>
        <dbReference type="ARBA" id="ARBA00023277"/>
    </source>
</evidence>
<feature type="compositionally biased region" description="Basic and acidic residues" evidence="4">
    <location>
        <begin position="404"/>
        <end position="425"/>
    </location>
</feature>
<dbReference type="Proteomes" id="UP001420932">
    <property type="component" value="Unassembled WGS sequence"/>
</dbReference>
<dbReference type="AlphaFoldDB" id="A0AAP0E3C7"/>
<dbReference type="NCBIfam" id="TIGR00209">
    <property type="entry name" value="galT_1"/>
    <property type="match status" value="1"/>
</dbReference>
<dbReference type="GO" id="GO:0006012">
    <property type="term" value="P:galactose metabolic process"/>
    <property type="evidence" value="ECO:0007669"/>
    <property type="project" value="InterPro"/>
</dbReference>
<evidence type="ECO:0000313" key="7">
    <source>
        <dbReference type="Proteomes" id="UP001420932"/>
    </source>
</evidence>
<evidence type="ECO:0000259" key="5">
    <source>
        <dbReference type="Pfam" id="PF01087"/>
    </source>
</evidence>
<feature type="region of interest" description="Disordered" evidence="4">
    <location>
        <begin position="27"/>
        <end position="51"/>
    </location>
</feature>
<comment type="caution">
    <text evidence="6">The sequence shown here is derived from an EMBL/GenBank/DDBJ whole genome shotgun (WGS) entry which is preliminary data.</text>
</comment>
<dbReference type="InterPro" id="IPR036265">
    <property type="entry name" value="HIT-like_sf"/>
</dbReference>
<keyword evidence="3" id="KW-0119">Carbohydrate metabolism</keyword>
<keyword evidence="7" id="KW-1185">Reference proteome</keyword>
<reference evidence="6 7" key="1">
    <citation type="submission" date="2024-01" db="EMBL/GenBank/DDBJ databases">
        <title>Genome assemblies of Stephania.</title>
        <authorList>
            <person name="Yang L."/>
        </authorList>
    </citation>
    <scope>NUCLEOTIDE SEQUENCE [LARGE SCALE GENOMIC DNA]</scope>
    <source>
        <strain evidence="6">YNDBR</strain>
        <tissue evidence="6">Leaf</tissue>
    </source>
</reference>
<keyword evidence="2" id="KW-0548">Nucleotidyltransferase</keyword>
<gene>
    <name evidence="6" type="ORF">Syun_031613</name>
</gene>
<dbReference type="GO" id="GO:0008108">
    <property type="term" value="F:UDP-glucose:hexose-1-phosphate uridylyltransferase activity"/>
    <property type="evidence" value="ECO:0007669"/>
    <property type="project" value="InterPro"/>
</dbReference>
<dbReference type="SUPFAM" id="SSF54197">
    <property type="entry name" value="HIT-like"/>
    <property type="match status" value="2"/>
</dbReference>
<dbReference type="InterPro" id="IPR001937">
    <property type="entry name" value="GalP_UDPtransf1"/>
</dbReference>
<feature type="region of interest" description="Disordered" evidence="4">
    <location>
        <begin position="369"/>
        <end position="551"/>
    </location>
</feature>
<dbReference type="Pfam" id="PF01087">
    <property type="entry name" value="GalP_UDP_transf"/>
    <property type="match status" value="1"/>
</dbReference>
<feature type="compositionally biased region" description="Basic and acidic residues" evidence="4">
    <location>
        <begin position="514"/>
        <end position="534"/>
    </location>
</feature>
<feature type="compositionally biased region" description="Basic and acidic residues" evidence="4">
    <location>
        <begin position="434"/>
        <end position="444"/>
    </location>
</feature>
<evidence type="ECO:0000256" key="1">
    <source>
        <dbReference type="ARBA" id="ARBA00022679"/>
    </source>
</evidence>
<evidence type="ECO:0000256" key="2">
    <source>
        <dbReference type="ARBA" id="ARBA00022695"/>
    </source>
</evidence>
<proteinExistence type="predicted"/>
<keyword evidence="1" id="KW-0808">Transferase</keyword>
<feature type="compositionally biased region" description="Basic and acidic residues" evidence="4">
    <location>
        <begin position="456"/>
        <end position="467"/>
    </location>
</feature>
<dbReference type="InterPro" id="IPR053177">
    <property type="entry name" value="ADP-glucose_phosphorylase"/>
</dbReference>
<dbReference type="PANTHER" id="PTHR42763:SF2">
    <property type="entry name" value="ADP-GLUCOSE PHOSPHORYLASE"/>
    <property type="match status" value="1"/>
</dbReference>